<dbReference type="Pfam" id="PF22230">
    <property type="entry name" value="Csx1_CARF"/>
    <property type="match status" value="1"/>
</dbReference>
<dbReference type="RefSeq" id="WP_143522164.1">
    <property type="nucleotide sequence ID" value="NZ_CP013011.1"/>
</dbReference>
<evidence type="ECO:0000313" key="6">
    <source>
        <dbReference type="Proteomes" id="UP000058613"/>
    </source>
</evidence>
<dbReference type="KEGG" id="pdl:Pyrde_1362"/>
<evidence type="ECO:0000259" key="3">
    <source>
        <dbReference type="Pfam" id="PF09455"/>
    </source>
</evidence>
<sequence length="516" mass="57563">MPRLCVFEVIGVPGSYEKVSYSILGESMREEAYTRDAVLPADVLCSSSSDECYTVLLAPEALAASIAETPSEAVDLASNWRKLETLLGELYSSVLESPEKIEVKALPSYGVFYGGNNLELSIYGPEYGDLELSIFMAMLEALGQYSCDRVVLDTSVGYNIYVSAASRAFRTLVVAYKLGILDRLLLGGDKYAKFYVSAASPVRRGYKGPYPLSLQEVGAKIFPSFPLLSSAISGLKPESFISYSSLKRCPCIDETDLDRVLPGLKAETGRKWGRLVASLKVFLKQGLKLFTALRLNTPLVLYQPDIVLDEEPPGQGEVEEAINGLMEFIASEAWRTIKSAVDEGRAVVCRLAATRSTSLYTILALLETMSLIRLARHLMSRRAGGMVPLRELEWFKEEVYEGRHEFAEELRLNARMLERDLKELKLASTRLSQQCQLYSTLRGPVEEQKQRQSREDSRKLRRGKPMAGDIKRNFFAHSGLLDSIVNVCKSGDEITVTYTLDENMKKQLNSWLLSPE</sequence>
<dbReference type="Proteomes" id="UP000058613">
    <property type="component" value="Chromosome"/>
</dbReference>
<evidence type="ECO:0000313" key="5">
    <source>
        <dbReference type="EMBL" id="ALL01408.1"/>
    </source>
</evidence>
<dbReference type="InterPro" id="IPR053857">
    <property type="entry name" value="Csx1_CARF"/>
</dbReference>
<accession>A0A0P0N4N5</accession>
<gene>
    <name evidence="5" type="ORF">Pyrde_1362</name>
</gene>
<dbReference type="Pfam" id="PF09455">
    <property type="entry name" value="Csx1_HEPN"/>
    <property type="match status" value="1"/>
</dbReference>
<protein>
    <submittedName>
        <fullName evidence="5">CRISPR-associated (Cas) DxTHG family</fullName>
    </submittedName>
</protein>
<dbReference type="Gene3D" id="1.10.3740.10">
    <property type="entry name" value="SSO1389-like domains"/>
    <property type="match status" value="1"/>
</dbReference>
<dbReference type="AlphaFoldDB" id="A0A0P0N4N5"/>
<reference evidence="5 6" key="1">
    <citation type="submission" date="2015-10" db="EMBL/GenBank/DDBJ databases">
        <title>Complete genome sequence of hyperthermophilic archaeon Pyrodictium delaneyi Su06.</title>
        <authorList>
            <person name="Jung J.-H."/>
            <person name="Lin J."/>
            <person name="Holden J.F."/>
            <person name="Park C.-S."/>
        </authorList>
    </citation>
    <scope>NUCLEOTIDE SEQUENCE [LARGE SCALE GENOMIC DNA]</scope>
    <source>
        <strain evidence="5 6">Su06</strain>
    </source>
</reference>
<dbReference type="EMBL" id="CP013011">
    <property type="protein sequence ID" value="ALL01408.1"/>
    <property type="molecule type" value="Genomic_DNA"/>
</dbReference>
<feature type="region of interest" description="Disordered" evidence="2">
    <location>
        <begin position="444"/>
        <end position="463"/>
    </location>
</feature>
<dbReference type="SUPFAM" id="SSF160980">
    <property type="entry name" value="SSO1389-like"/>
    <property type="match status" value="1"/>
</dbReference>
<evidence type="ECO:0000259" key="4">
    <source>
        <dbReference type="Pfam" id="PF22230"/>
    </source>
</evidence>
<dbReference type="InterPro" id="IPR027419">
    <property type="entry name" value="CRISPR-assoc_Csx1_C"/>
</dbReference>
<feature type="domain" description="CRISPR system endoribonuclease Csx1 CARF" evidence="4">
    <location>
        <begin position="6"/>
        <end position="176"/>
    </location>
</feature>
<dbReference type="Gene3D" id="3.40.50.10640">
    <property type="entry name" value="SSO1389-like"/>
    <property type="match status" value="1"/>
</dbReference>
<dbReference type="GeneID" id="26099702"/>
<evidence type="ECO:0000256" key="2">
    <source>
        <dbReference type="SAM" id="MobiDB-lite"/>
    </source>
</evidence>
<proteinExistence type="predicted"/>
<feature type="compositionally biased region" description="Basic and acidic residues" evidence="2">
    <location>
        <begin position="444"/>
        <end position="458"/>
    </location>
</feature>
<dbReference type="InterPro" id="IPR019016">
    <property type="entry name" value="Csx1-like_HEPN"/>
</dbReference>
<keyword evidence="1" id="KW-0175">Coiled coil</keyword>
<feature type="coiled-coil region" evidence="1">
    <location>
        <begin position="407"/>
        <end position="434"/>
    </location>
</feature>
<evidence type="ECO:0000256" key="1">
    <source>
        <dbReference type="SAM" id="Coils"/>
    </source>
</evidence>
<name>A0A0P0N4N5_9CREN</name>
<feature type="domain" description="CRISPR system endoribonuclease Csx1-like HEPN" evidence="3">
    <location>
        <begin position="413"/>
        <end position="499"/>
    </location>
</feature>
<organism evidence="5 6">
    <name type="scientific">Pyrodictium delaneyi</name>
    <dbReference type="NCBI Taxonomy" id="1273541"/>
    <lineage>
        <taxon>Archaea</taxon>
        <taxon>Thermoproteota</taxon>
        <taxon>Thermoprotei</taxon>
        <taxon>Desulfurococcales</taxon>
        <taxon>Pyrodictiaceae</taxon>
        <taxon>Pyrodictium</taxon>
    </lineage>
</organism>